<dbReference type="CDD" id="cd18687">
    <property type="entry name" value="PIN_VapC-like"/>
    <property type="match status" value="1"/>
</dbReference>
<sequence length="159" mass="17758">MKPKVYLETSVIGYYTGKQSSDLIIAGRQQITREWWEESRWQFDLNISLLVLEEVKGGDPSAAKKRLEALSGIPVLRITDKSEVLAEGLINSGIIPRKCAEDALHIAIAAINAMDFLLTWNFNHINNAVLKNGIIRSIESQGYECPVICSPEELMGELK</sequence>
<protein>
    <recommendedName>
        <fullName evidence="2">PIN domain-containing protein</fullName>
    </recommendedName>
</protein>
<name>A0A0F8YZB6_9ZZZZ</name>
<reference evidence="1" key="1">
    <citation type="journal article" date="2015" name="Nature">
        <title>Complex archaea that bridge the gap between prokaryotes and eukaryotes.</title>
        <authorList>
            <person name="Spang A."/>
            <person name="Saw J.H."/>
            <person name="Jorgensen S.L."/>
            <person name="Zaremba-Niedzwiedzka K."/>
            <person name="Martijn J."/>
            <person name="Lind A.E."/>
            <person name="van Eijk R."/>
            <person name="Schleper C."/>
            <person name="Guy L."/>
            <person name="Ettema T.J."/>
        </authorList>
    </citation>
    <scope>NUCLEOTIDE SEQUENCE</scope>
</reference>
<accession>A0A0F8YZB6</accession>
<proteinExistence type="predicted"/>
<comment type="caution">
    <text evidence="1">The sequence shown here is derived from an EMBL/GenBank/DDBJ whole genome shotgun (WGS) entry which is preliminary data.</text>
</comment>
<dbReference type="EMBL" id="LAZR01054138">
    <property type="protein sequence ID" value="KKK79200.1"/>
    <property type="molecule type" value="Genomic_DNA"/>
</dbReference>
<evidence type="ECO:0008006" key="2">
    <source>
        <dbReference type="Google" id="ProtNLM"/>
    </source>
</evidence>
<gene>
    <name evidence="1" type="ORF">LCGC14_2835900</name>
</gene>
<evidence type="ECO:0000313" key="1">
    <source>
        <dbReference type="EMBL" id="KKK79200.1"/>
    </source>
</evidence>
<dbReference type="AlphaFoldDB" id="A0A0F8YZB6"/>
<organism evidence="1">
    <name type="scientific">marine sediment metagenome</name>
    <dbReference type="NCBI Taxonomy" id="412755"/>
    <lineage>
        <taxon>unclassified sequences</taxon>
        <taxon>metagenomes</taxon>
        <taxon>ecological metagenomes</taxon>
    </lineage>
</organism>